<evidence type="ECO:0000256" key="4">
    <source>
        <dbReference type="ARBA" id="ARBA00023052"/>
    </source>
</evidence>
<dbReference type="PANTHER" id="PTHR23152">
    <property type="entry name" value="2-OXOGLUTARATE DEHYDROGENASE"/>
    <property type="match status" value="1"/>
</dbReference>
<dbReference type="GO" id="GO:0030976">
    <property type="term" value="F:thiamine pyrophosphate binding"/>
    <property type="evidence" value="ECO:0007669"/>
    <property type="project" value="InterPro"/>
</dbReference>
<dbReference type="Pfam" id="PF02779">
    <property type="entry name" value="Transket_pyr"/>
    <property type="match status" value="1"/>
</dbReference>
<dbReference type="InterPro" id="IPR001017">
    <property type="entry name" value="DH_E1"/>
</dbReference>
<dbReference type="SMART" id="SM00861">
    <property type="entry name" value="Transket_pyr"/>
    <property type="match status" value="1"/>
</dbReference>
<evidence type="ECO:0000256" key="2">
    <source>
        <dbReference type="ARBA" id="ARBA00006936"/>
    </source>
</evidence>
<comment type="caution">
    <text evidence="6">The sequence shown here is derived from an EMBL/GenBank/DDBJ whole genome shotgun (WGS) entry which is preliminary data.</text>
</comment>
<dbReference type="InterPro" id="IPR011603">
    <property type="entry name" value="2oxoglutarate_DH_E1"/>
</dbReference>
<dbReference type="SUPFAM" id="SSF52518">
    <property type="entry name" value="Thiamin diphosphate-binding fold (THDP-binding)"/>
    <property type="match status" value="2"/>
</dbReference>
<comment type="similarity">
    <text evidence="2">Belongs to the alpha-ketoglutarate dehydrogenase family.</text>
</comment>
<keyword evidence="7" id="KW-1185">Reference proteome</keyword>
<organism evidence="6 7">
    <name type="scientific">Panicum virgatum</name>
    <name type="common">Blackwell switchgrass</name>
    <dbReference type="NCBI Taxonomy" id="38727"/>
    <lineage>
        <taxon>Eukaryota</taxon>
        <taxon>Viridiplantae</taxon>
        <taxon>Streptophyta</taxon>
        <taxon>Embryophyta</taxon>
        <taxon>Tracheophyta</taxon>
        <taxon>Spermatophyta</taxon>
        <taxon>Magnoliopsida</taxon>
        <taxon>Liliopsida</taxon>
        <taxon>Poales</taxon>
        <taxon>Poaceae</taxon>
        <taxon>PACMAD clade</taxon>
        <taxon>Panicoideae</taxon>
        <taxon>Panicodae</taxon>
        <taxon>Paniceae</taxon>
        <taxon>Panicinae</taxon>
        <taxon>Panicum</taxon>
        <taxon>Panicum sect. Hiantes</taxon>
    </lineage>
</organism>
<dbReference type="InterPro" id="IPR005475">
    <property type="entry name" value="Transketolase-like_Pyr-bd"/>
</dbReference>
<evidence type="ECO:0000256" key="3">
    <source>
        <dbReference type="ARBA" id="ARBA00023002"/>
    </source>
</evidence>
<sequence length="540" mass="59483">MPGEERARAVLTLRDVLGKLQRAYCGSVGYEYMHIHDGGKRGWLRDRIEAAGEPGEAYGRDRRLAILEKLVWATRFESFATAEYPTAKRYGLEGLESLIPAMEDMFNRAASLGVESIVVGVAHRGRLNFMVNVAGVPLSQVFRELRTGGFMPVPVEGEEEMYAGTGEFYVLAGTSCDRPTRGGRSLHLSVLANPRHLESVLPVVAGKTRAKQFFSGDVGRTRTMAVVVHGDGGFSGQGVVYETLNLSALPDYTAGGTVHIVVNNQIAYTTEPSAGRSSRYCTDVAKALGAPVFHVNGDDPEAVVRVCELAAEWRQAFHSDVVVDLICYRGGGHNELDDPTFTQPVLCEVIKNHPSSLEIYEKKLLGTGHVTREEVQMIHGKVDRILNEELAKSKSDEHLMANKRDYWLSAQWAGIKSPDQVSRVRDTGSLSEYAALGSEMGYSMENPNSLVLWEAQFGDFANLAQVMIDQFLSCAEAKWLRQSGLVLLLPHGYDGLGPEHSSAYLERFLQMSDDNPFVIPEMEPTVQHSASRFRSAIGRL</sequence>
<dbReference type="InterPro" id="IPR042179">
    <property type="entry name" value="KGD_C_sf"/>
</dbReference>
<protein>
    <recommendedName>
        <fullName evidence="5">Transketolase-like pyrimidine-binding domain-containing protein</fullName>
    </recommendedName>
</protein>
<dbReference type="Proteomes" id="UP000823388">
    <property type="component" value="Chromosome 9N"/>
</dbReference>
<dbReference type="Gene3D" id="3.40.50.970">
    <property type="match status" value="1"/>
</dbReference>
<keyword evidence="4" id="KW-0786">Thiamine pyrophosphate</keyword>
<dbReference type="GO" id="GO:0004591">
    <property type="term" value="F:oxoglutarate dehydrogenase (succinyl-transferring) activity"/>
    <property type="evidence" value="ECO:0007669"/>
    <property type="project" value="TreeGrafter"/>
</dbReference>
<proteinExistence type="inferred from homology"/>
<accession>A0A8T0N0G7</accession>
<dbReference type="GO" id="GO:0045252">
    <property type="term" value="C:oxoglutarate dehydrogenase complex"/>
    <property type="evidence" value="ECO:0007669"/>
    <property type="project" value="TreeGrafter"/>
</dbReference>
<evidence type="ECO:0000256" key="1">
    <source>
        <dbReference type="ARBA" id="ARBA00001964"/>
    </source>
</evidence>
<dbReference type="CDD" id="cd02016">
    <property type="entry name" value="TPP_E1_OGDC_like"/>
    <property type="match status" value="1"/>
</dbReference>
<reference evidence="6 7" key="1">
    <citation type="submission" date="2020-05" db="EMBL/GenBank/DDBJ databases">
        <title>WGS assembly of Panicum virgatum.</title>
        <authorList>
            <person name="Lovell J.T."/>
            <person name="Jenkins J."/>
            <person name="Shu S."/>
            <person name="Juenger T.E."/>
            <person name="Schmutz J."/>
        </authorList>
    </citation>
    <scope>NUCLEOTIDE SEQUENCE [LARGE SCALE GENOMIC DNA]</scope>
    <source>
        <strain evidence="7">cv. AP13</strain>
    </source>
</reference>
<dbReference type="AlphaFoldDB" id="A0A8T0N0G7"/>
<evidence type="ECO:0000259" key="5">
    <source>
        <dbReference type="SMART" id="SM00861"/>
    </source>
</evidence>
<feature type="domain" description="Transketolase-like pyrimidine-binding" evidence="5">
    <location>
        <begin position="388"/>
        <end position="528"/>
    </location>
</feature>
<comment type="cofactor">
    <cofactor evidence="1">
        <name>thiamine diphosphate</name>
        <dbReference type="ChEBI" id="CHEBI:58937"/>
    </cofactor>
</comment>
<keyword evidence="3" id="KW-0560">Oxidoreductase</keyword>
<dbReference type="Gene3D" id="3.40.50.12470">
    <property type="match status" value="1"/>
</dbReference>
<dbReference type="Gene3D" id="3.40.50.11610">
    <property type="entry name" value="Multifunctional 2-oxoglutarate metabolism enzyme, C-terminal domain"/>
    <property type="match status" value="1"/>
</dbReference>
<dbReference type="EMBL" id="CM029054">
    <property type="protein sequence ID" value="KAG2540526.1"/>
    <property type="molecule type" value="Genomic_DNA"/>
</dbReference>
<dbReference type="PANTHER" id="PTHR23152:SF23">
    <property type="entry name" value="OXOGLUTARATE DEHYDROGENASE (SUCCINYL-TRANSFERRING)"/>
    <property type="match status" value="1"/>
</dbReference>
<dbReference type="GO" id="GO:0005739">
    <property type="term" value="C:mitochondrion"/>
    <property type="evidence" value="ECO:0007669"/>
    <property type="project" value="TreeGrafter"/>
</dbReference>
<gene>
    <name evidence="6" type="ORF">PVAP13_9NG558700</name>
</gene>
<dbReference type="Pfam" id="PF00676">
    <property type="entry name" value="E1_dh"/>
    <property type="match status" value="1"/>
</dbReference>
<evidence type="ECO:0000313" key="7">
    <source>
        <dbReference type="Proteomes" id="UP000823388"/>
    </source>
</evidence>
<name>A0A8T0N0G7_PANVG</name>
<dbReference type="GO" id="GO:0006099">
    <property type="term" value="P:tricarboxylic acid cycle"/>
    <property type="evidence" value="ECO:0007669"/>
    <property type="project" value="TreeGrafter"/>
</dbReference>
<dbReference type="InterPro" id="IPR029061">
    <property type="entry name" value="THDP-binding"/>
</dbReference>
<evidence type="ECO:0000313" key="6">
    <source>
        <dbReference type="EMBL" id="KAG2540526.1"/>
    </source>
</evidence>